<comment type="caution">
    <text evidence="2">The sequence shown here is derived from an EMBL/GenBank/DDBJ whole genome shotgun (WGS) entry which is preliminary data.</text>
</comment>
<dbReference type="Pfam" id="PF22292">
    <property type="entry name" value="DUF6965"/>
    <property type="match status" value="1"/>
</dbReference>
<name>A0A4R5E237_9BACT</name>
<reference evidence="2 3" key="1">
    <citation type="submission" date="2019-03" db="EMBL/GenBank/DDBJ databases">
        <title>Dyadobacter AR-3-6 sp. nov., isolated from arctic soil.</title>
        <authorList>
            <person name="Chaudhary D.K."/>
        </authorList>
    </citation>
    <scope>NUCLEOTIDE SEQUENCE [LARGE SCALE GENOMIC DNA]</scope>
    <source>
        <strain evidence="2 3">AR-3-6</strain>
    </source>
</reference>
<evidence type="ECO:0000313" key="3">
    <source>
        <dbReference type="Proteomes" id="UP000294850"/>
    </source>
</evidence>
<gene>
    <name evidence="2" type="ORF">E0F88_01775</name>
</gene>
<evidence type="ECO:0000259" key="1">
    <source>
        <dbReference type="Pfam" id="PF22292"/>
    </source>
</evidence>
<dbReference type="AlphaFoldDB" id="A0A4R5E237"/>
<dbReference type="RefSeq" id="WP_131956060.1">
    <property type="nucleotide sequence ID" value="NZ_SMFL01000001.1"/>
</dbReference>
<dbReference type="InterPro" id="IPR054238">
    <property type="entry name" value="DUF6965"/>
</dbReference>
<feature type="domain" description="DUF6965" evidence="1">
    <location>
        <begin position="8"/>
        <end position="74"/>
    </location>
</feature>
<protein>
    <recommendedName>
        <fullName evidence="1">DUF6965 domain-containing protein</fullName>
    </recommendedName>
</protein>
<organism evidence="2 3">
    <name type="scientific">Dyadobacter psychrotolerans</name>
    <dbReference type="NCBI Taxonomy" id="2541721"/>
    <lineage>
        <taxon>Bacteria</taxon>
        <taxon>Pseudomonadati</taxon>
        <taxon>Bacteroidota</taxon>
        <taxon>Cytophagia</taxon>
        <taxon>Cytophagales</taxon>
        <taxon>Spirosomataceae</taxon>
        <taxon>Dyadobacter</taxon>
    </lineage>
</organism>
<dbReference type="Proteomes" id="UP000294850">
    <property type="component" value="Unassembled WGS sequence"/>
</dbReference>
<dbReference type="OrthoDB" id="1068350at2"/>
<evidence type="ECO:0000313" key="2">
    <source>
        <dbReference type="EMBL" id="TDE18295.1"/>
    </source>
</evidence>
<sequence>MTIQEHEQELADLHLFFKAATFPTPPVKLNRYMTLHDPKGFVEIEAEAITRYKGNDELRDNKFKHLRELKALMTGG</sequence>
<accession>A0A4R5E237</accession>
<proteinExistence type="predicted"/>
<keyword evidence="3" id="KW-1185">Reference proteome</keyword>
<dbReference type="EMBL" id="SMFL01000001">
    <property type="protein sequence ID" value="TDE18295.1"/>
    <property type="molecule type" value="Genomic_DNA"/>
</dbReference>